<evidence type="ECO:0000256" key="3">
    <source>
        <dbReference type="ARBA" id="ARBA00011738"/>
    </source>
</evidence>
<dbReference type="OrthoDB" id="8659436at2"/>
<evidence type="ECO:0000256" key="1">
    <source>
        <dbReference type="ARBA" id="ARBA00004496"/>
    </source>
</evidence>
<keyword evidence="15" id="KW-1185">Reference proteome</keyword>
<dbReference type="RefSeq" id="WP_092075377.1">
    <property type="nucleotide sequence ID" value="NZ_CALFZY010000006.1"/>
</dbReference>
<keyword evidence="10" id="KW-0238">DNA-binding</keyword>
<sequence length="157" mass="17409">MSQQLFEQLLEEHCLKATAQRRDIYAEILAMDEHFDVDTLLFRLKDQGKKISKATIYRTLQLLLEYGLIKKTPLSPDGAEALYGACPEGCPSDNLVCVECGKVVRFNKDDVCRLCHQIAGQHGFVASSHCLNIFALCPACQQLQATALEGEPSHAQA</sequence>
<dbReference type="InterPro" id="IPR043135">
    <property type="entry name" value="Fur_C"/>
</dbReference>
<name>A0A1G6XEH8_9BACT</name>
<proteinExistence type="inferred from homology"/>
<feature type="binding site" evidence="12">
    <location>
        <position position="140"/>
    </location>
    <ligand>
        <name>Zn(2+)</name>
        <dbReference type="ChEBI" id="CHEBI:29105"/>
    </ligand>
</feature>
<feature type="binding site" evidence="12">
    <location>
        <position position="137"/>
    </location>
    <ligand>
        <name>Zn(2+)</name>
        <dbReference type="ChEBI" id="CHEBI:29105"/>
    </ligand>
</feature>
<keyword evidence="13" id="KW-0408">Iron</keyword>
<evidence type="ECO:0000313" key="14">
    <source>
        <dbReference type="EMBL" id="SDD75767.1"/>
    </source>
</evidence>
<organism evidence="14 15">
    <name type="scientific">Desulfuromonas thiophila</name>
    <dbReference type="NCBI Taxonomy" id="57664"/>
    <lineage>
        <taxon>Bacteria</taxon>
        <taxon>Pseudomonadati</taxon>
        <taxon>Thermodesulfobacteriota</taxon>
        <taxon>Desulfuromonadia</taxon>
        <taxon>Desulfuromonadales</taxon>
        <taxon>Desulfuromonadaceae</taxon>
        <taxon>Desulfuromonas</taxon>
    </lineage>
</organism>
<reference evidence="15" key="1">
    <citation type="submission" date="2016-10" db="EMBL/GenBank/DDBJ databases">
        <authorList>
            <person name="Varghese N."/>
            <person name="Submissions S."/>
        </authorList>
    </citation>
    <scope>NUCLEOTIDE SEQUENCE [LARGE SCALE GENOMIC DNA]</scope>
    <source>
        <strain evidence="15">DSM 8987</strain>
    </source>
</reference>
<keyword evidence="5" id="KW-0963">Cytoplasm</keyword>
<dbReference type="GO" id="GO:0045892">
    <property type="term" value="P:negative regulation of DNA-templated transcription"/>
    <property type="evidence" value="ECO:0007669"/>
    <property type="project" value="TreeGrafter"/>
</dbReference>
<dbReference type="EMBL" id="FNAQ01000001">
    <property type="protein sequence ID" value="SDD75767.1"/>
    <property type="molecule type" value="Genomic_DNA"/>
</dbReference>
<feature type="binding site" evidence="12">
    <location>
        <position position="97"/>
    </location>
    <ligand>
        <name>Zn(2+)</name>
        <dbReference type="ChEBI" id="CHEBI:29105"/>
    </ligand>
</feature>
<dbReference type="SUPFAM" id="SSF46785">
    <property type="entry name" value="Winged helix' DNA-binding domain"/>
    <property type="match status" value="1"/>
</dbReference>
<protein>
    <recommendedName>
        <fullName evidence="4">Ferric uptake regulation protein</fullName>
    </recommendedName>
</protein>
<evidence type="ECO:0000256" key="10">
    <source>
        <dbReference type="ARBA" id="ARBA00023125"/>
    </source>
</evidence>
<dbReference type="GO" id="GO:0003700">
    <property type="term" value="F:DNA-binding transcription factor activity"/>
    <property type="evidence" value="ECO:0007669"/>
    <property type="project" value="InterPro"/>
</dbReference>
<keyword evidence="11" id="KW-0804">Transcription</keyword>
<comment type="cofactor">
    <cofactor evidence="13">
        <name>Mn(2+)</name>
        <dbReference type="ChEBI" id="CHEBI:29035"/>
    </cofactor>
    <cofactor evidence="13">
        <name>Fe(2+)</name>
        <dbReference type="ChEBI" id="CHEBI:29033"/>
    </cofactor>
    <text evidence="13">Binds 1 Mn(2+) or Fe(2+) ion per subunit.</text>
</comment>
<dbReference type="Proteomes" id="UP000243205">
    <property type="component" value="Unassembled WGS sequence"/>
</dbReference>
<keyword evidence="7 12" id="KW-0479">Metal-binding</keyword>
<evidence type="ECO:0000256" key="9">
    <source>
        <dbReference type="ARBA" id="ARBA00023015"/>
    </source>
</evidence>
<dbReference type="Pfam" id="PF01475">
    <property type="entry name" value="FUR"/>
    <property type="match status" value="1"/>
</dbReference>
<evidence type="ECO:0000256" key="11">
    <source>
        <dbReference type="ARBA" id="ARBA00023163"/>
    </source>
</evidence>
<dbReference type="PANTHER" id="PTHR33202:SF2">
    <property type="entry name" value="FERRIC UPTAKE REGULATION PROTEIN"/>
    <property type="match status" value="1"/>
</dbReference>
<evidence type="ECO:0000256" key="13">
    <source>
        <dbReference type="PIRSR" id="PIRSR602481-2"/>
    </source>
</evidence>
<comment type="subcellular location">
    <subcellularLocation>
        <location evidence="1">Cytoplasm</location>
    </subcellularLocation>
</comment>
<evidence type="ECO:0000313" key="15">
    <source>
        <dbReference type="Proteomes" id="UP000243205"/>
    </source>
</evidence>
<evidence type="ECO:0000256" key="6">
    <source>
        <dbReference type="ARBA" id="ARBA00022491"/>
    </source>
</evidence>
<evidence type="ECO:0000256" key="2">
    <source>
        <dbReference type="ARBA" id="ARBA00007957"/>
    </source>
</evidence>
<evidence type="ECO:0000256" key="12">
    <source>
        <dbReference type="PIRSR" id="PIRSR602481-1"/>
    </source>
</evidence>
<evidence type="ECO:0000256" key="7">
    <source>
        <dbReference type="ARBA" id="ARBA00022723"/>
    </source>
</evidence>
<dbReference type="STRING" id="57664.SAMN05661003_101218"/>
<dbReference type="GO" id="GO:0008270">
    <property type="term" value="F:zinc ion binding"/>
    <property type="evidence" value="ECO:0007669"/>
    <property type="project" value="TreeGrafter"/>
</dbReference>
<dbReference type="PANTHER" id="PTHR33202">
    <property type="entry name" value="ZINC UPTAKE REGULATION PROTEIN"/>
    <property type="match status" value="1"/>
</dbReference>
<accession>A0A1G6XEH8</accession>
<dbReference type="InterPro" id="IPR036390">
    <property type="entry name" value="WH_DNA-bd_sf"/>
</dbReference>
<evidence type="ECO:0000256" key="8">
    <source>
        <dbReference type="ARBA" id="ARBA00022833"/>
    </source>
</evidence>
<dbReference type="InterPro" id="IPR036388">
    <property type="entry name" value="WH-like_DNA-bd_sf"/>
</dbReference>
<feature type="binding site" evidence="13">
    <location>
        <position position="129"/>
    </location>
    <ligand>
        <name>Fe cation</name>
        <dbReference type="ChEBI" id="CHEBI:24875"/>
    </ligand>
</feature>
<comment type="similarity">
    <text evidence="2">Belongs to the Fur family.</text>
</comment>
<gene>
    <name evidence="14" type="ORF">SAMN05661003_101218</name>
</gene>
<comment type="cofactor">
    <cofactor evidence="12">
        <name>Zn(2+)</name>
        <dbReference type="ChEBI" id="CHEBI:29105"/>
    </cofactor>
    <text evidence="12">Binds 1 zinc ion per subunit.</text>
</comment>
<dbReference type="CDD" id="cd07153">
    <property type="entry name" value="Fur_like"/>
    <property type="match status" value="1"/>
</dbReference>
<dbReference type="GO" id="GO:0000976">
    <property type="term" value="F:transcription cis-regulatory region binding"/>
    <property type="evidence" value="ECO:0007669"/>
    <property type="project" value="TreeGrafter"/>
</dbReference>
<dbReference type="Gene3D" id="3.30.1490.190">
    <property type="match status" value="1"/>
</dbReference>
<evidence type="ECO:0000256" key="4">
    <source>
        <dbReference type="ARBA" id="ARBA00020910"/>
    </source>
</evidence>
<feature type="binding site" evidence="12">
    <location>
        <position position="100"/>
    </location>
    <ligand>
        <name>Zn(2+)</name>
        <dbReference type="ChEBI" id="CHEBI:29105"/>
    </ligand>
</feature>
<dbReference type="GO" id="GO:1900376">
    <property type="term" value="P:regulation of secondary metabolite biosynthetic process"/>
    <property type="evidence" value="ECO:0007669"/>
    <property type="project" value="TreeGrafter"/>
</dbReference>
<feature type="binding site" evidence="13">
    <location>
        <position position="93"/>
    </location>
    <ligand>
        <name>Fe cation</name>
        <dbReference type="ChEBI" id="CHEBI:24875"/>
    </ligand>
</feature>
<keyword evidence="6" id="KW-0678">Repressor</keyword>
<dbReference type="Gene3D" id="1.10.10.10">
    <property type="entry name" value="Winged helix-like DNA-binding domain superfamily/Winged helix DNA-binding domain"/>
    <property type="match status" value="1"/>
</dbReference>
<dbReference type="InterPro" id="IPR002481">
    <property type="entry name" value="FUR"/>
</dbReference>
<keyword evidence="8 12" id="KW-0862">Zinc</keyword>
<dbReference type="GO" id="GO:0005829">
    <property type="term" value="C:cytosol"/>
    <property type="evidence" value="ECO:0007669"/>
    <property type="project" value="TreeGrafter"/>
</dbReference>
<evidence type="ECO:0000256" key="5">
    <source>
        <dbReference type="ARBA" id="ARBA00022490"/>
    </source>
</evidence>
<comment type="subunit">
    <text evidence="3">Homodimer.</text>
</comment>
<keyword evidence="9" id="KW-0805">Transcription regulation</keyword>
<dbReference type="AlphaFoldDB" id="A0A1G6XEH8"/>